<feature type="domain" description="Alpha-D-phosphohexomutase alpha/beta/alpha" evidence="9">
    <location>
        <begin position="2"/>
        <end position="127"/>
    </location>
</feature>
<dbReference type="GO" id="GO:0008966">
    <property type="term" value="F:phosphoglucosamine mutase activity"/>
    <property type="evidence" value="ECO:0007669"/>
    <property type="project" value="UniProtKB-EC"/>
</dbReference>
<evidence type="ECO:0000256" key="2">
    <source>
        <dbReference type="ARBA" id="ARBA00010231"/>
    </source>
</evidence>
<evidence type="ECO:0000259" key="8">
    <source>
        <dbReference type="Pfam" id="PF00408"/>
    </source>
</evidence>
<dbReference type="Pfam" id="PF00408">
    <property type="entry name" value="PGM_PMM_IV"/>
    <property type="match status" value="1"/>
</dbReference>
<dbReference type="Gene3D" id="3.30.310.50">
    <property type="entry name" value="Alpha-D-phosphohexomutase, C-terminal domain"/>
    <property type="match status" value="1"/>
</dbReference>
<dbReference type="Proteomes" id="UP000663203">
    <property type="component" value="Chromosome"/>
</dbReference>
<dbReference type="InterPro" id="IPR016066">
    <property type="entry name" value="A-D-PHexomutase_CS"/>
</dbReference>
<feature type="domain" description="Alpha-D-phosphohexomutase C-terminal" evidence="8">
    <location>
        <begin position="362"/>
        <end position="431"/>
    </location>
</feature>
<keyword evidence="3" id="KW-0597">Phosphoprotein</keyword>
<sequence>MFGTSGIRGAVGEAVTAELALSVGRALATEGYERVVIGRDVRESGAMLVDALSAGVRECGGDVVEVGVAPTPTVARGVDWLEADAGVVITASHNPATDNGIKLWSPTGQAFDADRRAAITDRVENERYDLASWDELGTGRSHDGLLERHAAAIRDSVGSLEGLDVVVDVGNGAGSVTADALVELGASVRTLNAQQDGRFPGRPSEPNAETLEDLQRLVGATDADLGVAHDGDGDRMVAVDERGEFVPKDLLLALFAREAAGEGDLVAAPLNTSLAVDDALATVGASLTRTAVGDVYVAERATDPDVVFGGEPSGAWIWPDETLCPDGMLAACKLTAMVGRDGPLGALVDDLETYPIRRTAIEVDDKPAVMDRVEATVRDRGLEFDALDGVRIEHDGGWTLVRPSGTEPVVRITAEARDDDRADELFEDAREIVLEAVEGADAPAAE</sequence>
<dbReference type="Pfam" id="PF02880">
    <property type="entry name" value="PGM_PMM_III"/>
    <property type="match status" value="1"/>
</dbReference>
<evidence type="ECO:0000313" key="12">
    <source>
        <dbReference type="EMBL" id="QSW98421.1"/>
    </source>
</evidence>
<dbReference type="EMBL" id="CP071462">
    <property type="protein sequence ID" value="QSW98421.1"/>
    <property type="molecule type" value="Genomic_DNA"/>
</dbReference>
<dbReference type="GO" id="GO:0005975">
    <property type="term" value="P:carbohydrate metabolic process"/>
    <property type="evidence" value="ECO:0007669"/>
    <property type="project" value="InterPro"/>
</dbReference>
<protein>
    <submittedName>
        <fullName evidence="12">Phosphoglucosamine mutase</fullName>
        <ecNumber evidence="12">5.4.2.10</ecNumber>
    </submittedName>
</protein>
<evidence type="ECO:0000256" key="5">
    <source>
        <dbReference type="ARBA" id="ARBA00022842"/>
    </source>
</evidence>
<dbReference type="InterPro" id="IPR005843">
    <property type="entry name" value="A-D-PHexomutase_C"/>
</dbReference>
<keyword evidence="5 7" id="KW-0460">Magnesium</keyword>
<dbReference type="InterPro" id="IPR024086">
    <property type="entry name" value="GlmM_arc-type"/>
</dbReference>
<dbReference type="GO" id="GO:0000287">
    <property type="term" value="F:magnesium ion binding"/>
    <property type="evidence" value="ECO:0007669"/>
    <property type="project" value="InterPro"/>
</dbReference>
<name>A0A8A2VAB4_9EURY</name>
<evidence type="ECO:0000259" key="9">
    <source>
        <dbReference type="Pfam" id="PF02878"/>
    </source>
</evidence>
<dbReference type="InterPro" id="IPR005841">
    <property type="entry name" value="Alpha-D-phosphohexomutase_SF"/>
</dbReference>
<dbReference type="SUPFAM" id="SSF55957">
    <property type="entry name" value="Phosphoglucomutase, C-terminal domain"/>
    <property type="match status" value="1"/>
</dbReference>
<dbReference type="RefSeq" id="WP_207288030.1">
    <property type="nucleotide sequence ID" value="NZ_CP071462.1"/>
</dbReference>
<dbReference type="FunFam" id="3.40.120.10:FF:000001">
    <property type="entry name" value="Phosphoglucosamine mutase"/>
    <property type="match status" value="1"/>
</dbReference>
<keyword evidence="4 7" id="KW-0479">Metal-binding</keyword>
<evidence type="ECO:0000256" key="6">
    <source>
        <dbReference type="ARBA" id="ARBA00023235"/>
    </source>
</evidence>
<dbReference type="NCBIfam" id="TIGR03990">
    <property type="entry name" value="Arch_GlmM"/>
    <property type="match status" value="1"/>
</dbReference>
<dbReference type="InterPro" id="IPR005845">
    <property type="entry name" value="A-D-PHexomutase_a/b/a-II"/>
</dbReference>
<gene>
    <name evidence="12" type="primary">glmM</name>
    <name evidence="12" type="ORF">J0X25_13575</name>
</gene>
<proteinExistence type="inferred from homology"/>
<dbReference type="EC" id="5.4.2.10" evidence="12"/>
<evidence type="ECO:0000256" key="3">
    <source>
        <dbReference type="ARBA" id="ARBA00022553"/>
    </source>
</evidence>
<dbReference type="InterPro" id="IPR016055">
    <property type="entry name" value="A-D-PHexomutase_a/b/a-I/II/III"/>
</dbReference>
<dbReference type="SUPFAM" id="SSF53738">
    <property type="entry name" value="Phosphoglucomutase, first 3 domains"/>
    <property type="match status" value="3"/>
</dbReference>
<evidence type="ECO:0000259" key="10">
    <source>
        <dbReference type="Pfam" id="PF02879"/>
    </source>
</evidence>
<dbReference type="CDD" id="cd03087">
    <property type="entry name" value="PGM_like1"/>
    <property type="match status" value="1"/>
</dbReference>
<keyword evidence="13" id="KW-1185">Reference proteome</keyword>
<dbReference type="PRINTS" id="PR00509">
    <property type="entry name" value="PGMPMM"/>
</dbReference>
<comment type="similarity">
    <text evidence="2 7">Belongs to the phosphohexose mutase family.</text>
</comment>
<feature type="domain" description="Alpha-D-phosphohexomutase alpha/beta/alpha" evidence="11">
    <location>
        <begin position="249"/>
        <end position="352"/>
    </location>
</feature>
<dbReference type="PANTHER" id="PTHR43771:SF1">
    <property type="entry name" value="PHOSPHOMANNOMUTASE"/>
    <property type="match status" value="1"/>
</dbReference>
<keyword evidence="6 12" id="KW-0413">Isomerase</keyword>
<dbReference type="Pfam" id="PF02878">
    <property type="entry name" value="PGM_PMM_I"/>
    <property type="match status" value="1"/>
</dbReference>
<accession>A0A8A2VAB4</accession>
<comment type="cofactor">
    <cofactor evidence="1">
        <name>Mg(2+)</name>
        <dbReference type="ChEBI" id="CHEBI:18420"/>
    </cofactor>
</comment>
<evidence type="ECO:0000259" key="11">
    <source>
        <dbReference type="Pfam" id="PF02880"/>
    </source>
</evidence>
<evidence type="ECO:0000256" key="1">
    <source>
        <dbReference type="ARBA" id="ARBA00001946"/>
    </source>
</evidence>
<dbReference type="InterPro" id="IPR005846">
    <property type="entry name" value="A-D-PHexomutase_a/b/a-III"/>
</dbReference>
<reference evidence="12 13" key="1">
    <citation type="submission" date="2021-03" db="EMBL/GenBank/DDBJ databases">
        <title>Haloterrigena longa sp. nov. and Haloterrigena limicola sp. nov., extremely halophilic archaea isolated from a salt lake.</title>
        <authorList>
            <person name="Henglin C."/>
        </authorList>
    </citation>
    <scope>NUCLEOTIDE SEQUENCE [LARGE SCALE GENOMIC DNA]</scope>
    <source>
        <strain evidence="12 13">KZCA68</strain>
    </source>
</reference>
<dbReference type="GeneID" id="63188354"/>
<evidence type="ECO:0000313" key="13">
    <source>
        <dbReference type="Proteomes" id="UP000663203"/>
    </source>
</evidence>
<feature type="domain" description="Alpha-D-phosphohexomutase alpha/beta/alpha" evidence="10">
    <location>
        <begin position="157"/>
        <end position="243"/>
    </location>
</feature>
<dbReference type="AlphaFoldDB" id="A0A8A2VAB4"/>
<dbReference type="Gene3D" id="3.40.120.10">
    <property type="entry name" value="Alpha-D-Glucose-1,6-Bisphosphate, subunit A, domain 3"/>
    <property type="match status" value="3"/>
</dbReference>
<dbReference type="PANTHER" id="PTHR43771">
    <property type="entry name" value="PHOSPHOMANNOMUTASE"/>
    <property type="match status" value="1"/>
</dbReference>
<evidence type="ECO:0000256" key="4">
    <source>
        <dbReference type="ARBA" id="ARBA00022723"/>
    </source>
</evidence>
<dbReference type="Pfam" id="PF02879">
    <property type="entry name" value="PGM_PMM_II"/>
    <property type="match status" value="1"/>
</dbReference>
<organism evidence="12 13">
    <name type="scientific">Haloterrigena alkaliphila</name>
    <dbReference type="NCBI Taxonomy" id="2816475"/>
    <lineage>
        <taxon>Archaea</taxon>
        <taxon>Methanobacteriati</taxon>
        <taxon>Methanobacteriota</taxon>
        <taxon>Stenosarchaea group</taxon>
        <taxon>Halobacteria</taxon>
        <taxon>Halobacteriales</taxon>
        <taxon>Natrialbaceae</taxon>
        <taxon>Haloterrigena</taxon>
    </lineage>
</organism>
<dbReference type="KEGG" id="hakz:J0X25_13575"/>
<dbReference type="PROSITE" id="PS00710">
    <property type="entry name" value="PGM_PMM"/>
    <property type="match status" value="1"/>
</dbReference>
<dbReference type="InterPro" id="IPR005844">
    <property type="entry name" value="A-D-PHexomutase_a/b/a-I"/>
</dbReference>
<evidence type="ECO:0000256" key="7">
    <source>
        <dbReference type="RuleBase" id="RU004326"/>
    </source>
</evidence>
<dbReference type="InterPro" id="IPR036900">
    <property type="entry name" value="A-D-PHexomutase_C_sf"/>
</dbReference>